<name>A0A1S1Z3W8_FLAPC</name>
<reference evidence="3 4" key="1">
    <citation type="journal article" date="2012" name="Int. J. Syst. Evol. Microbiol.">
        <title>Flammeovirga pacifica sp. nov., isolated from deep-sea sediment.</title>
        <authorList>
            <person name="Xu H."/>
            <person name="Fu Y."/>
            <person name="Yang N."/>
            <person name="Ding Z."/>
            <person name="Lai Q."/>
            <person name="Zeng R."/>
        </authorList>
    </citation>
    <scope>NUCLEOTIDE SEQUENCE [LARGE SCALE GENOMIC DNA]</scope>
    <source>
        <strain evidence="4">DSM 24597 / LMG 26175 / WPAGA1</strain>
    </source>
</reference>
<gene>
    <name evidence="3" type="ORF">NH26_17010</name>
</gene>
<protein>
    <recommendedName>
        <fullName evidence="5">DUF4251 domain-containing protein</fullName>
    </recommendedName>
</protein>
<dbReference type="InterPro" id="IPR025347">
    <property type="entry name" value="DUF4251"/>
</dbReference>
<dbReference type="OrthoDB" id="982410at2"/>
<dbReference type="RefSeq" id="WP_044219862.1">
    <property type="nucleotide sequence ID" value="NZ_JRYR02000001.1"/>
</dbReference>
<feature type="chain" id="PRO_5010171190" description="DUF4251 domain-containing protein" evidence="2">
    <location>
        <begin position="26"/>
        <end position="209"/>
    </location>
</feature>
<sequence>MRNLIGKSLSLLLFVLFVGTFNVYAQEPTEKNLTEKEQRKLARKQAKEERKKAKQLEKQQAKAEEEARLAMAKQAMHDQEFVLEANQVFDRYGNVAQVTNNINFIKMNKNTCVVQLGFDGIVGYNGVGGITLDGKISDLKITENEHGGLSMDFNVQGSMMQARVRINLNGGDNWADASVRSQTENIEIKFRGNIIPSNLSNIFQGATPY</sequence>
<dbReference type="Pfam" id="PF14059">
    <property type="entry name" value="DUF4251"/>
    <property type="match status" value="1"/>
</dbReference>
<dbReference type="Proteomes" id="UP000179797">
    <property type="component" value="Unassembled WGS sequence"/>
</dbReference>
<accession>A0A1S1Z3W8</accession>
<dbReference type="STRING" id="915059.NH26_17010"/>
<organism evidence="3 4">
    <name type="scientific">Flammeovirga pacifica</name>
    <dbReference type="NCBI Taxonomy" id="915059"/>
    <lineage>
        <taxon>Bacteria</taxon>
        <taxon>Pseudomonadati</taxon>
        <taxon>Bacteroidota</taxon>
        <taxon>Cytophagia</taxon>
        <taxon>Cytophagales</taxon>
        <taxon>Flammeovirgaceae</taxon>
        <taxon>Flammeovirga</taxon>
    </lineage>
</organism>
<dbReference type="AlphaFoldDB" id="A0A1S1Z3W8"/>
<feature type="signal peptide" evidence="2">
    <location>
        <begin position="1"/>
        <end position="25"/>
    </location>
</feature>
<evidence type="ECO:0008006" key="5">
    <source>
        <dbReference type="Google" id="ProtNLM"/>
    </source>
</evidence>
<evidence type="ECO:0000256" key="2">
    <source>
        <dbReference type="SAM" id="SignalP"/>
    </source>
</evidence>
<evidence type="ECO:0000313" key="3">
    <source>
        <dbReference type="EMBL" id="OHX67917.1"/>
    </source>
</evidence>
<evidence type="ECO:0000256" key="1">
    <source>
        <dbReference type="SAM" id="MobiDB-lite"/>
    </source>
</evidence>
<evidence type="ECO:0000313" key="4">
    <source>
        <dbReference type="Proteomes" id="UP000179797"/>
    </source>
</evidence>
<feature type="region of interest" description="Disordered" evidence="1">
    <location>
        <begin position="32"/>
        <end position="59"/>
    </location>
</feature>
<dbReference type="Gene3D" id="2.40.128.410">
    <property type="match status" value="1"/>
</dbReference>
<comment type="caution">
    <text evidence="3">The sequence shown here is derived from an EMBL/GenBank/DDBJ whole genome shotgun (WGS) entry which is preliminary data.</text>
</comment>
<keyword evidence="2" id="KW-0732">Signal</keyword>
<proteinExistence type="predicted"/>
<keyword evidence="4" id="KW-1185">Reference proteome</keyword>
<dbReference type="EMBL" id="JRYR02000001">
    <property type="protein sequence ID" value="OHX67917.1"/>
    <property type="molecule type" value="Genomic_DNA"/>
</dbReference>